<evidence type="ECO:0000313" key="3">
    <source>
        <dbReference type="EMBL" id="EDO41854.1"/>
    </source>
</evidence>
<gene>
    <name evidence="3" type="ORF">NEMVEDRAFT_v1g185165</name>
</gene>
<dbReference type="PANTHER" id="PTHR22906:SF54">
    <property type="entry name" value="IG-LIKE DOMAIN-CONTAINING PROTEIN"/>
    <property type="match status" value="1"/>
</dbReference>
<name>A7S3A9_NEMVE</name>
<dbReference type="Pfam" id="PF00090">
    <property type="entry name" value="TSP_1"/>
    <property type="match status" value="3"/>
</dbReference>
<dbReference type="KEGG" id="nve:5513674"/>
<dbReference type="OrthoDB" id="5945011at2759"/>
<keyword evidence="2" id="KW-1015">Disulfide bond</keyword>
<feature type="non-terminal residue" evidence="3">
    <location>
        <position position="196"/>
    </location>
</feature>
<dbReference type="PROSITE" id="PS50092">
    <property type="entry name" value="TSP1"/>
    <property type="match status" value="3"/>
</dbReference>
<dbReference type="Proteomes" id="UP000001593">
    <property type="component" value="Unassembled WGS sequence"/>
</dbReference>
<reference evidence="3 4" key="1">
    <citation type="journal article" date="2007" name="Science">
        <title>Sea anemone genome reveals ancestral eumetazoan gene repertoire and genomic organization.</title>
        <authorList>
            <person name="Putnam N.H."/>
            <person name="Srivastava M."/>
            <person name="Hellsten U."/>
            <person name="Dirks B."/>
            <person name="Chapman J."/>
            <person name="Salamov A."/>
            <person name="Terry A."/>
            <person name="Shapiro H."/>
            <person name="Lindquist E."/>
            <person name="Kapitonov V.V."/>
            <person name="Jurka J."/>
            <person name="Genikhovich G."/>
            <person name="Grigoriev I.V."/>
            <person name="Lucas S.M."/>
            <person name="Steele R.E."/>
            <person name="Finnerty J.R."/>
            <person name="Technau U."/>
            <person name="Martindale M.Q."/>
            <person name="Rokhsar D.S."/>
        </authorList>
    </citation>
    <scope>NUCLEOTIDE SEQUENCE [LARGE SCALE GENOMIC DNA]</scope>
    <source>
        <strain evidence="4">CH2 X CH6</strain>
    </source>
</reference>
<sequence>MAIRKSNLTCTLVVVALLLGLVFIAFEKATIAGGFSQWSGWSQCSESCGQGERGRTRVCNNPVPGRLGKHCAGNPREVEKCFLRHCPVDGRYTEWSEYSECDKSCGGGVRTRSRDCQNPPAQHGGKECEHGFTQKETTSCNPNPCPVDGGYSRWTNFGLCVANSGNCGAGKRSRTRVCDNPVPKHGGKDCTGPNSE</sequence>
<proteinExistence type="predicted"/>
<keyword evidence="4" id="KW-1185">Reference proteome</keyword>
<keyword evidence="1" id="KW-0677">Repeat</keyword>
<dbReference type="InterPro" id="IPR036383">
    <property type="entry name" value="TSP1_rpt_sf"/>
</dbReference>
<accession>A7S3A9</accession>
<dbReference type="SMART" id="SM00209">
    <property type="entry name" value="TSP1"/>
    <property type="match status" value="3"/>
</dbReference>
<organism evidence="3 4">
    <name type="scientific">Nematostella vectensis</name>
    <name type="common">Starlet sea anemone</name>
    <dbReference type="NCBI Taxonomy" id="45351"/>
    <lineage>
        <taxon>Eukaryota</taxon>
        <taxon>Metazoa</taxon>
        <taxon>Cnidaria</taxon>
        <taxon>Anthozoa</taxon>
        <taxon>Hexacorallia</taxon>
        <taxon>Actiniaria</taxon>
        <taxon>Edwardsiidae</taxon>
        <taxon>Nematostella</taxon>
    </lineage>
</organism>
<dbReference type="FunFam" id="2.20.100.10:FF:000001">
    <property type="entry name" value="semaphorin-5A isoform X1"/>
    <property type="match status" value="2"/>
</dbReference>
<dbReference type="PhylomeDB" id="A7S3A9"/>
<dbReference type="SUPFAM" id="SSF82895">
    <property type="entry name" value="TSP-1 type 1 repeat"/>
    <property type="match status" value="3"/>
</dbReference>
<evidence type="ECO:0000256" key="2">
    <source>
        <dbReference type="ARBA" id="ARBA00023157"/>
    </source>
</evidence>
<protein>
    <submittedName>
        <fullName evidence="3">Uncharacterized protein</fullName>
    </submittedName>
</protein>
<dbReference type="AlphaFoldDB" id="A7S3A9"/>
<dbReference type="InterPro" id="IPR052065">
    <property type="entry name" value="Compl_asym_regulator"/>
</dbReference>
<dbReference type="OMA" id="STNGKQC"/>
<dbReference type="HOGENOM" id="CLU_1393341_0_0_1"/>
<evidence type="ECO:0000256" key="1">
    <source>
        <dbReference type="ARBA" id="ARBA00022737"/>
    </source>
</evidence>
<dbReference type="EMBL" id="DS469572">
    <property type="protein sequence ID" value="EDO41854.1"/>
    <property type="molecule type" value="Genomic_DNA"/>
</dbReference>
<dbReference type="PRINTS" id="PR01705">
    <property type="entry name" value="TSP1REPEAT"/>
</dbReference>
<dbReference type="eggNOG" id="KOG4475">
    <property type="taxonomic scope" value="Eukaryota"/>
</dbReference>
<dbReference type="Gene3D" id="2.20.100.10">
    <property type="entry name" value="Thrombospondin type-1 (TSP1) repeat"/>
    <property type="match status" value="3"/>
</dbReference>
<evidence type="ECO:0000313" key="4">
    <source>
        <dbReference type="Proteomes" id="UP000001593"/>
    </source>
</evidence>
<dbReference type="PANTHER" id="PTHR22906">
    <property type="entry name" value="PROPERDIN"/>
    <property type="match status" value="1"/>
</dbReference>
<dbReference type="InterPro" id="IPR000884">
    <property type="entry name" value="TSP1_rpt"/>
</dbReference>
<dbReference type="InParanoid" id="A7S3A9"/>